<dbReference type="RefSeq" id="WP_271434386.1">
    <property type="nucleotide sequence ID" value="NZ_CP073355.1"/>
</dbReference>
<name>A0AAX3BAH6_9SPIR</name>
<proteinExistence type="predicted"/>
<dbReference type="PANTHER" id="PTHR39201">
    <property type="entry name" value="EXPORTED PROTEIN-RELATED"/>
    <property type="match status" value="1"/>
</dbReference>
<reference evidence="2" key="2">
    <citation type="submission" date="2022-06" db="EMBL/GenBank/DDBJ databases">
        <title>Thermospira aquatica gen. nov., sp. nov.</title>
        <authorList>
            <person name="Ben Ali Gam Z."/>
            <person name="Labat M."/>
        </authorList>
    </citation>
    <scope>NUCLEOTIDE SEQUENCE</scope>
    <source>
        <strain evidence="2">F1F22</strain>
    </source>
</reference>
<dbReference type="EMBL" id="CP073355">
    <property type="protein sequence ID" value="URA09260.1"/>
    <property type="molecule type" value="Genomic_DNA"/>
</dbReference>
<feature type="domain" description="Flavodoxin-like" evidence="1">
    <location>
        <begin position="3"/>
        <end position="159"/>
    </location>
</feature>
<dbReference type="PROSITE" id="PS50902">
    <property type="entry name" value="FLAVODOXIN_LIKE"/>
    <property type="match status" value="1"/>
</dbReference>
<organism evidence="2 3">
    <name type="scientific">Thermospira aquatica</name>
    <dbReference type="NCBI Taxonomy" id="2828656"/>
    <lineage>
        <taxon>Bacteria</taxon>
        <taxon>Pseudomonadati</taxon>
        <taxon>Spirochaetota</taxon>
        <taxon>Spirochaetia</taxon>
        <taxon>Brevinematales</taxon>
        <taxon>Thermospiraceae</taxon>
        <taxon>Thermospira</taxon>
    </lineage>
</organism>
<dbReference type="GO" id="GO:0010181">
    <property type="term" value="F:FMN binding"/>
    <property type="evidence" value="ECO:0007669"/>
    <property type="project" value="InterPro"/>
</dbReference>
<dbReference type="Gene3D" id="3.40.50.360">
    <property type="match status" value="1"/>
</dbReference>
<evidence type="ECO:0000313" key="2">
    <source>
        <dbReference type="EMBL" id="URA09260.1"/>
    </source>
</evidence>
<dbReference type="Pfam" id="PF12682">
    <property type="entry name" value="Flavodoxin_4"/>
    <property type="match status" value="1"/>
</dbReference>
<evidence type="ECO:0000313" key="3">
    <source>
        <dbReference type="Proteomes" id="UP001056539"/>
    </source>
</evidence>
<gene>
    <name evidence="2" type="ORF">KDW03_07060</name>
</gene>
<reference evidence="2" key="1">
    <citation type="submission" date="2021-04" db="EMBL/GenBank/DDBJ databases">
        <authorList>
            <person name="Postec A."/>
        </authorList>
    </citation>
    <scope>NUCLEOTIDE SEQUENCE</scope>
    <source>
        <strain evidence="2">F1F22</strain>
    </source>
</reference>
<dbReference type="SUPFAM" id="SSF52218">
    <property type="entry name" value="Flavoproteins"/>
    <property type="match status" value="1"/>
</dbReference>
<protein>
    <submittedName>
        <fullName evidence="2">NAD(P)H-dependent oxidoreductase</fullName>
    </submittedName>
</protein>
<dbReference type="KEGG" id="taqu:KDW03_07060"/>
<dbReference type="PANTHER" id="PTHR39201:SF1">
    <property type="entry name" value="FLAVODOXIN-LIKE DOMAIN-CONTAINING PROTEIN"/>
    <property type="match status" value="1"/>
</dbReference>
<dbReference type="Proteomes" id="UP001056539">
    <property type="component" value="Chromosome"/>
</dbReference>
<dbReference type="InterPro" id="IPR008254">
    <property type="entry name" value="Flavodoxin/NO_synth"/>
</dbReference>
<sequence>MRTLVVLYSYDGNTAFIGKAIADAVGADLEILTIVQEKHHKGFMKYVWNGRAALMKEEPELAPLKHNVAEYDLIFLGTPVWAGTWAPAFNTFFNTTNLTGKKVACFYCHAGGAGSIEKRFRKQLIGSSLLGMKGFIEPLWHRNKNEQEEIARQWARTMVEIAQHDQRE</sequence>
<evidence type="ECO:0000259" key="1">
    <source>
        <dbReference type="PROSITE" id="PS50902"/>
    </source>
</evidence>
<keyword evidence="3" id="KW-1185">Reference proteome</keyword>
<dbReference type="InterPro" id="IPR029039">
    <property type="entry name" value="Flavoprotein-like_sf"/>
</dbReference>
<dbReference type="AlphaFoldDB" id="A0AAX3BAH6"/>
<accession>A0AAX3BAH6</accession>